<evidence type="ECO:0000256" key="8">
    <source>
        <dbReference type="ARBA" id="ARBA00023163"/>
    </source>
</evidence>
<feature type="region of interest" description="Disordered" evidence="10">
    <location>
        <begin position="363"/>
        <end position="407"/>
    </location>
</feature>
<keyword evidence="8" id="KW-0804">Transcription</keyword>
<dbReference type="Proteomes" id="UP001294444">
    <property type="component" value="Unassembled WGS sequence"/>
</dbReference>
<evidence type="ECO:0000313" key="12">
    <source>
        <dbReference type="EMBL" id="SNX85929.1"/>
    </source>
</evidence>
<dbReference type="EMBL" id="OAPG01000012">
    <property type="protein sequence ID" value="SNX85929.1"/>
    <property type="molecule type" value="Genomic_DNA"/>
</dbReference>
<accession>A0AAJ4XN32</accession>
<feature type="region of interest" description="Disordered" evidence="10">
    <location>
        <begin position="560"/>
        <end position="609"/>
    </location>
</feature>
<gene>
    <name evidence="12" type="ORF">MEPE_04638</name>
</gene>
<evidence type="ECO:0000259" key="11">
    <source>
        <dbReference type="Pfam" id="PF10497"/>
    </source>
</evidence>
<evidence type="ECO:0000313" key="13">
    <source>
        <dbReference type="Proteomes" id="UP001294444"/>
    </source>
</evidence>
<feature type="region of interest" description="Disordered" evidence="10">
    <location>
        <begin position="161"/>
        <end position="186"/>
    </location>
</feature>
<sequence>MPLRRHATSRRSTSRSQPCTSPSRRVNGDHFNLTSSSRSTQSSRRLCTNDLTPSQNGSGHATLGHLISASHSTRIIKAPKHAIELLDSSDDEEPTLKKQVQSRQSTKNVDLDDIVTPELPPADASAPELPDFTAHLSGTHAAMQSTKVVIDGDESVESTKAQIEVTDTQQSIPEPELPPDSLANQRPIFDHEDFNMQINQIMTQLETEQVSDSEHDDEDYEERRKRKLRENENLLAMLGLAPAAIKPKPDKSIEQDSEHQNEHSDDEDEPSQTDALPSRGRGRPPKRGRDDSVQPSEGSREARSHKKKKYDRKVKFAEDGTTKSAPLHGETFELAYVDIPALRDRARNDYVFIRDVPEIRPEDLITWSEDEEEEEEGEKEEEEEQEEEEEEEQEEEEEEEEGEQSGRVRAKRWNIVLEDVGPARYDSMGRRISKRRTRQPDMLPDGTMLSTCHQCRRKTPGAKMRCRRMREDDQCPLMYCERCSTIRYDIDFNPSDRNFHCPKCLGYCNCSICLRRSGFGDMISRDLDRIVALTKKLKKVAGERGSSGIESRAGDTLSETAALNVDRSTPAKRDRSGRKPAKTNSVGLDASASGPPKRRGRPPKKHEGRDVFVPVKIKLNLSDEVAEGEVFSQLEEYTLGRLSIARRVLKLAAAHQAAMSGSETSTRKLIVRLKMPSRMTSSDRPVPLANVAEEKKKLFNYQDKEKDVWVRSAADYSTSESEFDELADDESDESEPEDLAEAMFEEGHTQHFAKSLLQHKDNTSTVASRGGSPLSSLDGTLSSPSVASSQLSDDDKDSSQQVEAVEEMDTSHQGTFAAVYPQTSLCMPHNMQQLALAVLEGYGGASKAVSPDMLRLQEPSAFHPSSGSESGELTPLLDTDPGVGSLDLFAETRFSGL</sequence>
<reference evidence="12" key="1">
    <citation type="submission" date="2023-10" db="EMBL/GenBank/DDBJ databases">
        <authorList>
            <person name="Guldener U."/>
        </authorList>
    </citation>
    <scope>NUCLEOTIDE SEQUENCE</scope>
    <source>
        <strain evidence="12">Mp4</strain>
    </source>
</reference>
<evidence type="ECO:0000256" key="9">
    <source>
        <dbReference type="ARBA" id="ARBA00023242"/>
    </source>
</evidence>
<dbReference type="InterPro" id="IPR018866">
    <property type="entry name" value="Znf-4CXXC_R1"/>
</dbReference>
<evidence type="ECO:0000256" key="5">
    <source>
        <dbReference type="ARBA" id="ARBA00022553"/>
    </source>
</evidence>
<organism evidence="12 13">
    <name type="scientific">Melanopsichium pennsylvanicum</name>
    <dbReference type="NCBI Taxonomy" id="63383"/>
    <lineage>
        <taxon>Eukaryota</taxon>
        <taxon>Fungi</taxon>
        <taxon>Dikarya</taxon>
        <taxon>Basidiomycota</taxon>
        <taxon>Ustilaginomycotina</taxon>
        <taxon>Ustilaginomycetes</taxon>
        <taxon>Ustilaginales</taxon>
        <taxon>Ustilaginaceae</taxon>
        <taxon>Melanopsichium</taxon>
    </lineage>
</organism>
<dbReference type="Pfam" id="PF10497">
    <property type="entry name" value="zf-4CXXC_R1"/>
    <property type="match status" value="1"/>
</dbReference>
<feature type="region of interest" description="Disordered" evidence="10">
    <location>
        <begin position="206"/>
        <end position="225"/>
    </location>
</feature>
<protein>
    <submittedName>
        <fullName evidence="12">Related to SRP40 - serine-rich protein with a role in pre-ribosome assembly or transport</fullName>
    </submittedName>
</protein>
<feature type="compositionally biased region" description="Basic and acidic residues" evidence="10">
    <location>
        <begin position="247"/>
        <end position="263"/>
    </location>
</feature>
<dbReference type="GO" id="GO:0006355">
    <property type="term" value="P:regulation of DNA-templated transcription"/>
    <property type="evidence" value="ECO:0007669"/>
    <property type="project" value="InterPro"/>
</dbReference>
<comment type="subcellular location">
    <subcellularLocation>
        <location evidence="2">Cytoplasm</location>
    </subcellularLocation>
    <subcellularLocation>
        <location evidence="1">Nucleus</location>
    </subcellularLocation>
</comment>
<evidence type="ECO:0000256" key="6">
    <source>
        <dbReference type="ARBA" id="ARBA00022843"/>
    </source>
</evidence>
<feature type="compositionally biased region" description="Polar residues" evidence="10">
    <location>
        <begin position="98"/>
        <end position="107"/>
    </location>
</feature>
<evidence type="ECO:0000256" key="3">
    <source>
        <dbReference type="ARBA" id="ARBA00022490"/>
    </source>
</evidence>
<comment type="caution">
    <text evidence="12">The sequence shown here is derived from an EMBL/GenBank/DDBJ whole genome shotgun (WGS) entry which is preliminary data.</text>
</comment>
<keyword evidence="5" id="KW-0597">Phosphoprotein</keyword>
<evidence type="ECO:0000256" key="7">
    <source>
        <dbReference type="ARBA" id="ARBA00023015"/>
    </source>
</evidence>
<feature type="region of interest" description="Disordered" evidence="10">
    <location>
        <begin position="1"/>
        <end position="63"/>
    </location>
</feature>
<keyword evidence="3" id="KW-0963">Cytoplasm</keyword>
<dbReference type="AlphaFoldDB" id="A0AAJ4XN32"/>
<feature type="compositionally biased region" description="Acidic residues" evidence="10">
    <location>
        <begin position="209"/>
        <end position="220"/>
    </location>
</feature>
<evidence type="ECO:0000256" key="2">
    <source>
        <dbReference type="ARBA" id="ARBA00004496"/>
    </source>
</evidence>
<keyword evidence="9" id="KW-0539">Nucleus</keyword>
<feature type="compositionally biased region" description="Acidic residues" evidence="10">
    <location>
        <begin position="721"/>
        <end position="739"/>
    </location>
</feature>
<evidence type="ECO:0000256" key="4">
    <source>
        <dbReference type="ARBA" id="ARBA00022499"/>
    </source>
</evidence>
<feature type="compositionally biased region" description="Polar residues" evidence="10">
    <location>
        <begin position="49"/>
        <end position="59"/>
    </location>
</feature>
<feature type="compositionally biased region" description="Low complexity" evidence="10">
    <location>
        <begin position="782"/>
        <end position="791"/>
    </location>
</feature>
<keyword evidence="7" id="KW-0805">Transcription regulation</keyword>
<dbReference type="GO" id="GO:0005634">
    <property type="term" value="C:nucleus"/>
    <property type="evidence" value="ECO:0007669"/>
    <property type="project" value="UniProtKB-SubCell"/>
</dbReference>
<feature type="region of interest" description="Disordered" evidence="10">
    <location>
        <begin position="763"/>
        <end position="801"/>
    </location>
</feature>
<feature type="compositionally biased region" description="Basic residues" evidence="10">
    <location>
        <begin position="1"/>
        <end position="13"/>
    </location>
</feature>
<keyword evidence="13" id="KW-1185">Reference proteome</keyword>
<feature type="domain" description="Zinc-finger" evidence="11">
    <location>
        <begin position="449"/>
        <end position="519"/>
    </location>
</feature>
<dbReference type="InterPro" id="IPR040221">
    <property type="entry name" value="CDCA7/CDA7L"/>
</dbReference>
<dbReference type="PANTHER" id="PTHR31169">
    <property type="entry name" value="OS05G0300700 PROTEIN"/>
    <property type="match status" value="1"/>
</dbReference>
<name>A0AAJ4XN32_9BASI</name>
<feature type="compositionally biased region" description="Polar residues" evidence="10">
    <location>
        <begin position="161"/>
        <end position="172"/>
    </location>
</feature>
<evidence type="ECO:0000256" key="10">
    <source>
        <dbReference type="SAM" id="MobiDB-lite"/>
    </source>
</evidence>
<proteinExistence type="predicted"/>
<keyword evidence="4" id="KW-1017">Isopeptide bond</keyword>
<feature type="compositionally biased region" description="Basic residues" evidence="10">
    <location>
        <begin position="303"/>
        <end position="312"/>
    </location>
</feature>
<dbReference type="PANTHER" id="PTHR31169:SF8">
    <property type="entry name" value="ZINC-FINGER DOMAIN OF MONOAMINE-OXIDASE A REPRESSOR R1 PROTEIN"/>
    <property type="match status" value="1"/>
</dbReference>
<feature type="region of interest" description="Disordered" evidence="10">
    <location>
        <begin position="861"/>
        <end position="882"/>
    </location>
</feature>
<feature type="region of interest" description="Disordered" evidence="10">
    <location>
        <begin position="87"/>
        <end position="107"/>
    </location>
</feature>
<evidence type="ECO:0000256" key="1">
    <source>
        <dbReference type="ARBA" id="ARBA00004123"/>
    </source>
</evidence>
<keyword evidence="6" id="KW-0832">Ubl conjugation</keyword>
<feature type="compositionally biased region" description="Basic and acidic residues" evidence="10">
    <location>
        <begin position="287"/>
        <end position="302"/>
    </location>
</feature>
<dbReference type="GO" id="GO:0005737">
    <property type="term" value="C:cytoplasm"/>
    <property type="evidence" value="ECO:0007669"/>
    <property type="project" value="UniProtKB-SubCell"/>
</dbReference>
<feature type="region of interest" description="Disordered" evidence="10">
    <location>
        <begin position="239"/>
        <end position="330"/>
    </location>
</feature>
<feature type="compositionally biased region" description="Low complexity" evidence="10">
    <location>
        <begin position="14"/>
        <end position="25"/>
    </location>
</feature>
<feature type="compositionally biased region" description="Polar residues" evidence="10">
    <location>
        <begin position="763"/>
        <end position="781"/>
    </location>
</feature>
<feature type="compositionally biased region" description="Acidic residues" evidence="10">
    <location>
        <begin position="368"/>
        <end position="403"/>
    </location>
</feature>
<feature type="region of interest" description="Disordered" evidence="10">
    <location>
        <begin position="720"/>
        <end position="739"/>
    </location>
</feature>
<feature type="compositionally biased region" description="Low complexity" evidence="10">
    <location>
        <begin position="34"/>
        <end position="45"/>
    </location>
</feature>